<reference evidence="1 2" key="1">
    <citation type="submission" date="2020-02" db="EMBL/GenBank/DDBJ databases">
        <authorList>
            <person name="Hogendoorn C."/>
        </authorList>
    </citation>
    <scope>NUCLEOTIDE SEQUENCE [LARGE SCALE GENOMIC DNA]</scope>
    <source>
        <strain evidence="1">METHB21</strain>
    </source>
</reference>
<gene>
    <name evidence="1" type="ORF">METHB2_1320002</name>
</gene>
<keyword evidence="2" id="KW-1185">Reference proteome</keyword>
<organism evidence="1 2">
    <name type="scientific">Candidatus Methylobacter favarea</name>
    <dbReference type="NCBI Taxonomy" id="2707345"/>
    <lineage>
        <taxon>Bacteria</taxon>
        <taxon>Pseudomonadati</taxon>
        <taxon>Pseudomonadota</taxon>
        <taxon>Gammaproteobacteria</taxon>
        <taxon>Methylococcales</taxon>
        <taxon>Methylococcaceae</taxon>
        <taxon>Methylobacter</taxon>
    </lineage>
</organism>
<dbReference type="AlphaFoldDB" id="A0A8S0WHG9"/>
<dbReference type="EMBL" id="CADCXN010000038">
    <property type="protein sequence ID" value="CAA9889809.1"/>
    <property type="molecule type" value="Genomic_DNA"/>
</dbReference>
<name>A0A8S0WHG9_9GAMM</name>
<dbReference type="Proteomes" id="UP000494216">
    <property type="component" value="Unassembled WGS sequence"/>
</dbReference>
<sequence length="378" mass="42234">MARGRLSGQPKNRHNHCNWTDISHLFLLASIALYLPGCSSVGPSSVDRDRFDYINAISSSWKQQMLLNIVKLRYFDTPVFLTVSQIISGYELQGSMDVKGTLNIGSAMGDIVDLGPSGSFTDRPTITYSPLTGVDFLQVLIAPISPWNLLRLIIEGWPIDAVLQIGAQSINGLSNRKAGARSHAADFDFYRLLAALRRLQDADALDIRMEALKETDRVRTELVISRKDNSPEIQADTKLVRELLGLRPDQQEVQVVYGAASEKAHVISMQTRSGFQIMSHLGSNIEVPPEHAAEQRTYPPMPALSDSLSLPPLVRIHAQKSQPAPSDSFVAVNYRDYWYWIDDRDYRSKRVLTFLMIIMTLAEKGEKVQPPTLTIQGN</sequence>
<protein>
    <submittedName>
        <fullName evidence="1">Uncharacterized protein</fullName>
    </submittedName>
</protein>
<proteinExistence type="predicted"/>
<accession>A0A8S0WHG9</accession>
<evidence type="ECO:0000313" key="2">
    <source>
        <dbReference type="Proteomes" id="UP000494216"/>
    </source>
</evidence>
<comment type="caution">
    <text evidence="1">The sequence shown here is derived from an EMBL/GenBank/DDBJ whole genome shotgun (WGS) entry which is preliminary data.</text>
</comment>
<evidence type="ECO:0000313" key="1">
    <source>
        <dbReference type="EMBL" id="CAA9889809.1"/>
    </source>
</evidence>